<dbReference type="Pfam" id="PF03454">
    <property type="entry name" value="MoeA_C"/>
    <property type="match status" value="1"/>
</dbReference>
<protein>
    <recommendedName>
        <fullName evidence="7">Molybdopterin molybdenumtransferase</fullName>
        <ecNumber evidence="7">2.10.1.1</ecNumber>
    </recommendedName>
</protein>
<dbReference type="InterPro" id="IPR005110">
    <property type="entry name" value="MoeA_linker/N"/>
</dbReference>
<accession>A0ABU0TVZ0</accession>
<comment type="cofactor">
    <cofactor evidence="7">
        <name>Mg(2+)</name>
        <dbReference type="ChEBI" id="CHEBI:18420"/>
    </cofactor>
</comment>
<dbReference type="SMART" id="SM00852">
    <property type="entry name" value="MoCF_biosynth"/>
    <property type="match status" value="1"/>
</dbReference>
<proteinExistence type="inferred from homology"/>
<feature type="domain" description="MoaB/Mog" evidence="8">
    <location>
        <begin position="207"/>
        <end position="344"/>
    </location>
</feature>
<dbReference type="InterPro" id="IPR036425">
    <property type="entry name" value="MoaB/Mog-like_dom_sf"/>
</dbReference>
<keyword evidence="7 9" id="KW-0808">Transferase</keyword>
<comment type="similarity">
    <text evidence="3 7">Belongs to the MoeA family.</text>
</comment>
<dbReference type="InterPro" id="IPR038987">
    <property type="entry name" value="MoeA-like"/>
</dbReference>
<dbReference type="Gene3D" id="3.40.980.10">
    <property type="entry name" value="MoaB/Mog-like domain"/>
    <property type="match status" value="1"/>
</dbReference>
<evidence type="ECO:0000313" key="10">
    <source>
        <dbReference type="Proteomes" id="UP001226691"/>
    </source>
</evidence>
<evidence type="ECO:0000256" key="2">
    <source>
        <dbReference type="ARBA" id="ARBA00005046"/>
    </source>
</evidence>
<dbReference type="Pfam" id="PF00994">
    <property type="entry name" value="MoCF_biosynth"/>
    <property type="match status" value="1"/>
</dbReference>
<gene>
    <name evidence="9" type="ORF">QE412_002411</name>
</gene>
<dbReference type="CDD" id="cd00887">
    <property type="entry name" value="MoeA"/>
    <property type="match status" value="1"/>
</dbReference>
<comment type="function">
    <text evidence="1 7">Catalyzes the insertion of molybdate into adenylated molybdopterin with the concomitant release of AMP.</text>
</comment>
<evidence type="ECO:0000256" key="3">
    <source>
        <dbReference type="ARBA" id="ARBA00010763"/>
    </source>
</evidence>
<comment type="caution">
    <text evidence="9">The sequence shown here is derived from an EMBL/GenBank/DDBJ whole genome shotgun (WGS) entry which is preliminary data.</text>
</comment>
<keyword evidence="5 7" id="KW-0501">Molybdenum cofactor biosynthesis</keyword>
<evidence type="ECO:0000256" key="5">
    <source>
        <dbReference type="ARBA" id="ARBA00023150"/>
    </source>
</evidence>
<dbReference type="InterPro" id="IPR036135">
    <property type="entry name" value="MoeA_linker/N_sf"/>
</dbReference>
<evidence type="ECO:0000256" key="7">
    <source>
        <dbReference type="RuleBase" id="RU365090"/>
    </source>
</evidence>
<comment type="pathway">
    <text evidence="2 7">Cofactor biosynthesis; molybdopterin biosynthesis.</text>
</comment>
<dbReference type="Pfam" id="PF03453">
    <property type="entry name" value="MoeA_N"/>
    <property type="match status" value="1"/>
</dbReference>
<dbReference type="NCBIfam" id="NF045515">
    <property type="entry name" value="Glp_gephyrin"/>
    <property type="match status" value="1"/>
</dbReference>
<dbReference type="SUPFAM" id="SSF63867">
    <property type="entry name" value="MoeA C-terminal domain-like"/>
    <property type="match status" value="1"/>
</dbReference>
<evidence type="ECO:0000313" key="9">
    <source>
        <dbReference type="EMBL" id="MDQ1123838.1"/>
    </source>
</evidence>
<dbReference type="InterPro" id="IPR005111">
    <property type="entry name" value="MoeA_C_domain_IV"/>
</dbReference>
<dbReference type="SUPFAM" id="SSF63882">
    <property type="entry name" value="MoeA N-terminal region -like"/>
    <property type="match status" value="1"/>
</dbReference>
<reference evidence="9 10" key="1">
    <citation type="submission" date="2023-07" db="EMBL/GenBank/DDBJ databases">
        <title>Functional and genomic diversity of the sorghum phyllosphere microbiome.</title>
        <authorList>
            <person name="Shade A."/>
        </authorList>
    </citation>
    <scope>NUCLEOTIDE SEQUENCE [LARGE SCALE GENOMIC DNA]</scope>
    <source>
        <strain evidence="9 10">SORGH_AS_1207</strain>
    </source>
</reference>
<name>A0ABU0TVZ0_MICTR</name>
<comment type="catalytic activity">
    <reaction evidence="6">
        <text>adenylyl-molybdopterin + molybdate = Mo-molybdopterin + AMP + H(+)</text>
        <dbReference type="Rhea" id="RHEA:35047"/>
        <dbReference type="ChEBI" id="CHEBI:15378"/>
        <dbReference type="ChEBI" id="CHEBI:36264"/>
        <dbReference type="ChEBI" id="CHEBI:62727"/>
        <dbReference type="ChEBI" id="CHEBI:71302"/>
        <dbReference type="ChEBI" id="CHEBI:456215"/>
        <dbReference type="EC" id="2.10.1.1"/>
    </reaction>
</comment>
<sequence>MRSATNWGGVPPLSGAYAGPMSAPSVDDRMIEVAAHLATVLEAVVPIVPEMRDVAAARGRVLRHPVVAAVDVPGFDSSAMDGFAVRGLGELPATLRVVADLPAGAVDDPRLDAGEAARIMTGAPVPSDATAIVPFEDTVHGLAGGLDPVTVVAAPRGVGAHIRRRGSDVRAGDLVVADGVRLTAARVGAIAASGVGMVSVARAPRVAVVSTGSELVPPGGVLRRGQIPESNSVLLAALAEEAGAEVVLRTSVGDEGDGPRRAIVAAEAAGADVVVFSGGVSAGAYEVVKNTLGDLMRFDRVRMQPGKPQGFGRSAAGTLLFGLPGNPVSAAVSFELFVRPALRALEGDVDLGRESLRVALAADRRARPERVQYVPVRLDRRDPARWIAVPTANGTRGLGEADGLAVIPPSIDDVRAGDLVTVTRW</sequence>
<organism evidence="9 10">
    <name type="scientific">Microbacterium trichothecenolyticum</name>
    <name type="common">Aureobacterium trichothecenolyticum</name>
    <dbReference type="NCBI Taxonomy" id="69370"/>
    <lineage>
        <taxon>Bacteria</taxon>
        <taxon>Bacillati</taxon>
        <taxon>Actinomycetota</taxon>
        <taxon>Actinomycetes</taxon>
        <taxon>Micrococcales</taxon>
        <taxon>Microbacteriaceae</taxon>
        <taxon>Microbacterium</taxon>
    </lineage>
</organism>
<dbReference type="Gene3D" id="3.90.105.10">
    <property type="entry name" value="Molybdopterin biosynthesis moea protein, domain 2"/>
    <property type="match status" value="1"/>
</dbReference>
<dbReference type="Gene3D" id="2.170.190.11">
    <property type="entry name" value="Molybdopterin biosynthesis moea protein, domain 3"/>
    <property type="match status" value="1"/>
</dbReference>
<evidence type="ECO:0000259" key="8">
    <source>
        <dbReference type="SMART" id="SM00852"/>
    </source>
</evidence>
<keyword evidence="7" id="KW-0479">Metal-binding</keyword>
<evidence type="ECO:0000256" key="4">
    <source>
        <dbReference type="ARBA" id="ARBA00022505"/>
    </source>
</evidence>
<evidence type="ECO:0000256" key="1">
    <source>
        <dbReference type="ARBA" id="ARBA00002901"/>
    </source>
</evidence>
<dbReference type="InterPro" id="IPR036688">
    <property type="entry name" value="MoeA_C_domain_IV_sf"/>
</dbReference>
<dbReference type="NCBIfam" id="TIGR00177">
    <property type="entry name" value="molyb_syn"/>
    <property type="match status" value="1"/>
</dbReference>
<dbReference type="SUPFAM" id="SSF53218">
    <property type="entry name" value="Molybdenum cofactor biosynthesis proteins"/>
    <property type="match status" value="1"/>
</dbReference>
<dbReference type="GO" id="GO:0061599">
    <property type="term" value="F:molybdopterin molybdotransferase activity"/>
    <property type="evidence" value="ECO:0007669"/>
    <property type="project" value="UniProtKB-EC"/>
</dbReference>
<dbReference type="InterPro" id="IPR001453">
    <property type="entry name" value="MoaB/Mog_dom"/>
</dbReference>
<dbReference type="Proteomes" id="UP001226691">
    <property type="component" value="Unassembled WGS sequence"/>
</dbReference>
<dbReference type="PANTHER" id="PTHR10192">
    <property type="entry name" value="MOLYBDOPTERIN BIOSYNTHESIS PROTEIN"/>
    <property type="match status" value="1"/>
</dbReference>
<dbReference type="Gene3D" id="2.40.340.10">
    <property type="entry name" value="MoeA, C-terminal, domain IV"/>
    <property type="match status" value="1"/>
</dbReference>
<keyword evidence="4 7" id="KW-0500">Molybdenum</keyword>
<keyword evidence="10" id="KW-1185">Reference proteome</keyword>
<dbReference type="PANTHER" id="PTHR10192:SF5">
    <property type="entry name" value="GEPHYRIN"/>
    <property type="match status" value="1"/>
</dbReference>
<keyword evidence="7" id="KW-0460">Magnesium</keyword>
<dbReference type="EC" id="2.10.1.1" evidence="7"/>
<evidence type="ECO:0000256" key="6">
    <source>
        <dbReference type="ARBA" id="ARBA00047317"/>
    </source>
</evidence>
<dbReference type="EMBL" id="JAUTBF010000001">
    <property type="protein sequence ID" value="MDQ1123838.1"/>
    <property type="molecule type" value="Genomic_DNA"/>
</dbReference>